<keyword evidence="4" id="KW-1185">Reference proteome</keyword>
<feature type="transmembrane region" description="Helical" evidence="1">
    <location>
        <begin position="306"/>
        <end position="322"/>
    </location>
</feature>
<dbReference type="RefSeq" id="WP_098192628.1">
    <property type="nucleotide sequence ID" value="NZ_CP023777.1"/>
</dbReference>
<gene>
    <name evidence="3" type="ORF">COR50_03115</name>
</gene>
<reference evidence="3 4" key="1">
    <citation type="submission" date="2017-10" db="EMBL/GenBank/DDBJ databases">
        <title>Paenichitinophaga pekingensis gen. nov., sp. nov., isolated from activated sludge.</title>
        <authorList>
            <person name="Jin D."/>
            <person name="Kong X."/>
            <person name="Deng Y."/>
            <person name="Bai Z."/>
        </authorList>
    </citation>
    <scope>NUCLEOTIDE SEQUENCE [LARGE SCALE GENOMIC DNA]</scope>
    <source>
        <strain evidence="3 4">13</strain>
    </source>
</reference>
<proteinExistence type="predicted"/>
<feature type="transmembrane region" description="Helical" evidence="1">
    <location>
        <begin position="205"/>
        <end position="225"/>
    </location>
</feature>
<keyword evidence="1" id="KW-1133">Transmembrane helix</keyword>
<feature type="transmembrane region" description="Helical" evidence="1">
    <location>
        <begin position="12"/>
        <end position="32"/>
    </location>
</feature>
<sequence>MLLNQQKRFLSLDVFRGLTVALMILVNNPGSWKFVYPPFHHAEWHGLTPTDLVFPFFLFAVGNAMSFALPKYEALGNSAAIQKILKRTALIFIIGLLLNWYPFISYNDQGELVAKSLGHLRIMGVLQRIALCYGIAGLIIHFAKEKGALVASVVLMLGYWLILSLFGQGDPYSMQGNAGIFIDKAILGENHMYHGEGVAFDPEGLLSTLPAVCNVLIGYLVGVFIKKNGVNGSSLTKLLLAGVALVVVGYFWGMFFPVNKKIWTSSYVLVTVGLAILLLTLLMYAIEIQQWKKGFQFFEVFGKNPLFIYVMSGVLVKTYFLIRPEPGMNLYSWIYKYGFQSWAGDMNGSLFFAIAHVLLFWLLGYVLDKKKIYIRV</sequence>
<keyword evidence="1" id="KW-0472">Membrane</keyword>
<feature type="transmembrane region" description="Helical" evidence="1">
    <location>
        <begin position="147"/>
        <end position="166"/>
    </location>
</feature>
<keyword evidence="1" id="KW-0812">Transmembrane</keyword>
<dbReference type="AlphaFoldDB" id="A0A291QQF3"/>
<evidence type="ECO:0000313" key="4">
    <source>
        <dbReference type="Proteomes" id="UP000220133"/>
    </source>
</evidence>
<dbReference type="Proteomes" id="UP000220133">
    <property type="component" value="Chromosome"/>
</dbReference>
<dbReference type="Pfam" id="PF07786">
    <property type="entry name" value="HGSNAT_cat"/>
    <property type="match status" value="1"/>
</dbReference>
<feature type="transmembrane region" description="Helical" evidence="1">
    <location>
        <begin position="349"/>
        <end position="367"/>
    </location>
</feature>
<accession>A0A291QQF3</accession>
<name>A0A291QQF3_9BACT</name>
<feature type="transmembrane region" description="Helical" evidence="1">
    <location>
        <begin position="237"/>
        <end position="255"/>
    </location>
</feature>
<feature type="transmembrane region" description="Helical" evidence="1">
    <location>
        <begin position="52"/>
        <end position="72"/>
    </location>
</feature>
<evidence type="ECO:0000256" key="1">
    <source>
        <dbReference type="SAM" id="Phobius"/>
    </source>
</evidence>
<feature type="domain" description="Heparan-alpha-glucosaminide N-acetyltransferase catalytic" evidence="2">
    <location>
        <begin position="8"/>
        <end position="168"/>
    </location>
</feature>
<feature type="transmembrane region" description="Helical" evidence="1">
    <location>
        <begin position="267"/>
        <end position="286"/>
    </location>
</feature>
<dbReference type="OrthoDB" id="9788724at2"/>
<evidence type="ECO:0000313" key="3">
    <source>
        <dbReference type="EMBL" id="ATL46239.1"/>
    </source>
</evidence>
<protein>
    <submittedName>
        <fullName evidence="3">DUF5009 domain-containing protein</fullName>
    </submittedName>
</protein>
<feature type="transmembrane region" description="Helical" evidence="1">
    <location>
        <begin position="122"/>
        <end position="140"/>
    </location>
</feature>
<organism evidence="3 4">
    <name type="scientific">Chitinophaga caeni</name>
    <dbReference type="NCBI Taxonomy" id="2029983"/>
    <lineage>
        <taxon>Bacteria</taxon>
        <taxon>Pseudomonadati</taxon>
        <taxon>Bacteroidota</taxon>
        <taxon>Chitinophagia</taxon>
        <taxon>Chitinophagales</taxon>
        <taxon>Chitinophagaceae</taxon>
        <taxon>Chitinophaga</taxon>
    </lineage>
</organism>
<dbReference type="InterPro" id="IPR012429">
    <property type="entry name" value="HGSNAT_cat"/>
</dbReference>
<feature type="transmembrane region" description="Helical" evidence="1">
    <location>
        <begin position="84"/>
        <end position="102"/>
    </location>
</feature>
<dbReference type="KEGG" id="cbae:COR50_03115"/>
<dbReference type="PANTHER" id="PTHR31061">
    <property type="entry name" value="LD22376P"/>
    <property type="match status" value="1"/>
</dbReference>
<dbReference type="EMBL" id="CP023777">
    <property type="protein sequence ID" value="ATL46239.1"/>
    <property type="molecule type" value="Genomic_DNA"/>
</dbReference>
<evidence type="ECO:0000259" key="2">
    <source>
        <dbReference type="Pfam" id="PF07786"/>
    </source>
</evidence>
<dbReference type="PANTHER" id="PTHR31061:SF24">
    <property type="entry name" value="LD22376P"/>
    <property type="match status" value="1"/>
</dbReference>